<proteinExistence type="predicted"/>
<organism evidence="1">
    <name type="scientific">hydrothermal vent metagenome</name>
    <dbReference type="NCBI Taxonomy" id="652676"/>
    <lineage>
        <taxon>unclassified sequences</taxon>
        <taxon>metagenomes</taxon>
        <taxon>ecological metagenomes</taxon>
    </lineage>
</organism>
<sequence length="79" mass="9073">MVQRNMDSIFYIHLNITSAEFEHYYAQNINSVIATSHDGQRVQFPANILRPFITAAGVQGMFKLVMDENTKLKSINRIN</sequence>
<evidence type="ECO:0000313" key="1">
    <source>
        <dbReference type="EMBL" id="VAW92243.1"/>
    </source>
</evidence>
<dbReference type="Pfam" id="PF11197">
    <property type="entry name" value="DUF2835"/>
    <property type="match status" value="1"/>
</dbReference>
<dbReference type="AlphaFoldDB" id="A0A3B0ZVX3"/>
<gene>
    <name evidence="1" type="ORF">MNBD_GAMMA23-282</name>
</gene>
<dbReference type="InterPro" id="IPR021363">
    <property type="entry name" value="DUF2835"/>
</dbReference>
<dbReference type="EMBL" id="UOFT01000023">
    <property type="protein sequence ID" value="VAW92243.1"/>
    <property type="molecule type" value="Genomic_DNA"/>
</dbReference>
<evidence type="ECO:0008006" key="2">
    <source>
        <dbReference type="Google" id="ProtNLM"/>
    </source>
</evidence>
<accession>A0A3B0ZVX3</accession>
<protein>
    <recommendedName>
        <fullName evidence="2">DUF2835 domain-containing protein</fullName>
    </recommendedName>
</protein>
<reference evidence="1" key="1">
    <citation type="submission" date="2018-06" db="EMBL/GenBank/DDBJ databases">
        <authorList>
            <person name="Zhirakovskaya E."/>
        </authorList>
    </citation>
    <scope>NUCLEOTIDE SEQUENCE</scope>
</reference>
<name>A0A3B0ZVX3_9ZZZZ</name>